<keyword evidence="15" id="KW-1185">Reference proteome</keyword>
<organism evidence="14 15">
    <name type="scientific">Glutamicibacter creatinolyticus</name>
    <dbReference type="NCBI Taxonomy" id="162496"/>
    <lineage>
        <taxon>Bacteria</taxon>
        <taxon>Bacillati</taxon>
        <taxon>Actinomycetota</taxon>
        <taxon>Actinomycetes</taxon>
        <taxon>Micrococcales</taxon>
        <taxon>Micrococcaceae</taxon>
        <taxon>Glutamicibacter</taxon>
    </lineage>
</organism>
<dbReference type="HAMAP" id="MF_00033">
    <property type="entry name" value="MurG"/>
    <property type="match status" value="1"/>
</dbReference>
<feature type="region of interest" description="Disordered" evidence="11">
    <location>
        <begin position="361"/>
        <end position="380"/>
    </location>
</feature>
<dbReference type="GO" id="GO:0051991">
    <property type="term" value="F:UDP-N-acetyl-D-glucosamine:N-acetylmuramoyl-L-alanyl-D-glutamyl-meso-2,6-diaminopimelyl-D-alanyl-D-alanine-diphosphoundecaprenol 4-beta-N-acetylglucosaminlytransferase activity"/>
    <property type="evidence" value="ECO:0007669"/>
    <property type="project" value="RHEA"/>
</dbReference>
<evidence type="ECO:0000313" key="15">
    <source>
        <dbReference type="Proteomes" id="UP000307000"/>
    </source>
</evidence>
<protein>
    <recommendedName>
        <fullName evidence="10">UDP-N-acetylglucosamine--N-acetylmuramyl-(pentapeptide) pyrophosphoryl-undecaprenol N-acetylglucosamine transferase</fullName>
        <ecNumber evidence="10">2.4.1.227</ecNumber>
    </recommendedName>
    <alternativeName>
        <fullName evidence="10">Undecaprenyl-PP-MurNAc-pentapeptide-UDPGlcNAc GlcNAc transferase</fullName>
    </alternativeName>
</protein>
<sequence length="380" mass="39521">MKLVVAGGGTAGHISPMLAIADAIRDERPDAQITAIGTAGGLETRLVPEAGYRLELIPKVPMPRSISPSLFRFPFAFPAAVRQAAKILREQQAQGLIGVGGYVCTPAYLAARRLKLPIFVHEANSVAGMANKLGAKTAKVVATTFAGTGLPNATQIGMPMRSNVARMDRAALREQARQHFGLNTQAPVLMVTGGSSGALNINRTIAAALPALAAAGIHTVHITGRGKPVLDDSGQPLRAEGYTQVEYVDRMDYAYAAADLMVCRSGAGTVCELAVAGVPSVLVPLPIGNGEQKLNARELVAAGGALLVEDANFTPDYVRQSVLPVLSDAPRLQEMARAAAGQGRRDAAEVMARMVIEEIEAGAAGQDTTGTAGGQNTEEG</sequence>
<dbReference type="InterPro" id="IPR004276">
    <property type="entry name" value="GlycoTrans_28_N"/>
</dbReference>
<feature type="binding site" evidence="10">
    <location>
        <position position="292"/>
    </location>
    <ligand>
        <name>UDP-N-acetyl-alpha-D-glucosamine</name>
        <dbReference type="ChEBI" id="CHEBI:57705"/>
    </ligand>
</feature>
<comment type="catalytic activity">
    <reaction evidence="10">
        <text>di-trans,octa-cis-undecaprenyl diphospho-N-acetyl-alpha-D-muramoyl-L-alanyl-D-glutamyl-meso-2,6-diaminopimeloyl-D-alanyl-D-alanine + UDP-N-acetyl-alpha-D-glucosamine = di-trans,octa-cis-undecaprenyl diphospho-[N-acetyl-alpha-D-glucosaminyl-(1-&gt;4)]-N-acetyl-alpha-D-muramoyl-L-alanyl-D-glutamyl-meso-2,6-diaminopimeloyl-D-alanyl-D-alanine + UDP + H(+)</text>
        <dbReference type="Rhea" id="RHEA:31227"/>
        <dbReference type="ChEBI" id="CHEBI:15378"/>
        <dbReference type="ChEBI" id="CHEBI:57705"/>
        <dbReference type="ChEBI" id="CHEBI:58223"/>
        <dbReference type="ChEBI" id="CHEBI:61387"/>
        <dbReference type="ChEBI" id="CHEBI:61388"/>
        <dbReference type="EC" id="2.4.1.227"/>
    </reaction>
</comment>
<dbReference type="GO" id="GO:0050511">
    <property type="term" value="F:undecaprenyldiphospho-muramoylpentapeptide beta-N-acetylglucosaminyltransferase activity"/>
    <property type="evidence" value="ECO:0007669"/>
    <property type="project" value="UniProtKB-UniRule"/>
</dbReference>
<feature type="binding site" evidence="10">
    <location>
        <position position="124"/>
    </location>
    <ligand>
        <name>UDP-N-acetyl-alpha-D-glucosamine</name>
        <dbReference type="ChEBI" id="CHEBI:57705"/>
    </ligand>
</feature>
<comment type="pathway">
    <text evidence="10">Cell wall biogenesis; peptidoglycan biosynthesis.</text>
</comment>
<keyword evidence="9 10" id="KW-0961">Cell wall biogenesis/degradation</keyword>
<proteinExistence type="inferred from homology"/>
<dbReference type="PANTHER" id="PTHR21015:SF22">
    <property type="entry name" value="GLYCOSYLTRANSFERASE"/>
    <property type="match status" value="1"/>
</dbReference>
<dbReference type="EMBL" id="CP034412">
    <property type="protein sequence ID" value="QCY47561.1"/>
    <property type="molecule type" value="Genomic_DNA"/>
</dbReference>
<keyword evidence="2 10" id="KW-0132">Cell division</keyword>
<reference evidence="14 15" key="1">
    <citation type="submission" date="2018-12" db="EMBL/GenBank/DDBJ databases">
        <title>Complete Genome Sequence of Glutamicibacter creatinolyticus strain LGCM259,isolated from an abscess of a 12-year-old mare in Italy.</title>
        <authorList>
            <person name="Santos R.G."/>
            <person name="Silva A.L."/>
            <person name="Seyffert N."/>
            <person name="Castro T.L.P."/>
            <person name="Attili A.R."/>
            <person name="Rifici C."/>
            <person name="Mazzullo G."/>
            <person name="Brenig B."/>
            <person name="Venanzi F."/>
            <person name="Azevedo V."/>
        </authorList>
    </citation>
    <scope>NUCLEOTIDE SEQUENCE [LARGE SCALE GENOMIC DNA]</scope>
    <source>
        <strain evidence="14 15">LGCM 259</strain>
    </source>
</reference>
<evidence type="ECO:0000259" key="12">
    <source>
        <dbReference type="Pfam" id="PF03033"/>
    </source>
</evidence>
<accession>A0A5B7WU02</accession>
<dbReference type="Pfam" id="PF03033">
    <property type="entry name" value="Glyco_transf_28"/>
    <property type="match status" value="1"/>
</dbReference>
<keyword evidence="6 10" id="KW-0573">Peptidoglycan synthesis</keyword>
<dbReference type="GO" id="GO:0005975">
    <property type="term" value="P:carbohydrate metabolic process"/>
    <property type="evidence" value="ECO:0007669"/>
    <property type="project" value="InterPro"/>
</dbReference>
<dbReference type="InterPro" id="IPR006009">
    <property type="entry name" value="GlcNAc_MurG"/>
</dbReference>
<evidence type="ECO:0000256" key="9">
    <source>
        <dbReference type="ARBA" id="ARBA00023316"/>
    </source>
</evidence>
<dbReference type="GO" id="GO:0071555">
    <property type="term" value="P:cell wall organization"/>
    <property type="evidence" value="ECO:0007669"/>
    <property type="project" value="UniProtKB-KW"/>
</dbReference>
<evidence type="ECO:0000256" key="1">
    <source>
        <dbReference type="ARBA" id="ARBA00022475"/>
    </source>
</evidence>
<comment type="subcellular location">
    <subcellularLocation>
        <location evidence="10">Cell membrane</location>
        <topology evidence="10">Peripheral membrane protein</topology>
        <orientation evidence="10">Cytoplasmic side</orientation>
    </subcellularLocation>
</comment>
<feature type="domain" description="Glycosyl transferase family 28 C-terminal" evidence="13">
    <location>
        <begin position="188"/>
        <end position="349"/>
    </location>
</feature>
<dbReference type="UniPathway" id="UPA00219"/>
<dbReference type="CDD" id="cd03785">
    <property type="entry name" value="GT28_MurG"/>
    <property type="match status" value="1"/>
</dbReference>
<evidence type="ECO:0000256" key="8">
    <source>
        <dbReference type="ARBA" id="ARBA00023306"/>
    </source>
</evidence>
<keyword evidence="3 10" id="KW-0328">Glycosyltransferase</keyword>
<keyword evidence="7 10" id="KW-0472">Membrane</keyword>
<evidence type="ECO:0000256" key="11">
    <source>
        <dbReference type="SAM" id="MobiDB-lite"/>
    </source>
</evidence>
<dbReference type="Gene3D" id="3.40.50.2000">
    <property type="entry name" value="Glycogen Phosphorylase B"/>
    <property type="match status" value="2"/>
</dbReference>
<evidence type="ECO:0000256" key="5">
    <source>
        <dbReference type="ARBA" id="ARBA00022960"/>
    </source>
</evidence>
<comment type="function">
    <text evidence="10">Cell wall formation. Catalyzes the transfer of a GlcNAc subunit on undecaprenyl-pyrophosphoryl-MurNAc-pentapeptide (lipid intermediate I) to form undecaprenyl-pyrophosphoryl-MurNAc-(pentapeptide)GlcNAc (lipid intermediate II).</text>
</comment>
<feature type="binding site" evidence="10">
    <location>
        <position position="195"/>
    </location>
    <ligand>
        <name>UDP-N-acetyl-alpha-D-glucosamine</name>
        <dbReference type="ChEBI" id="CHEBI:57705"/>
    </ligand>
</feature>
<keyword evidence="4 10" id="KW-0808">Transferase</keyword>
<keyword evidence="1 10" id="KW-1003">Cell membrane</keyword>
<feature type="binding site" evidence="10">
    <location>
        <begin position="10"/>
        <end position="12"/>
    </location>
    <ligand>
        <name>UDP-N-acetyl-alpha-D-glucosamine</name>
        <dbReference type="ChEBI" id="CHEBI:57705"/>
    </ligand>
</feature>
<evidence type="ECO:0000256" key="2">
    <source>
        <dbReference type="ARBA" id="ARBA00022618"/>
    </source>
</evidence>
<dbReference type="GO" id="GO:0005886">
    <property type="term" value="C:plasma membrane"/>
    <property type="evidence" value="ECO:0007669"/>
    <property type="project" value="UniProtKB-SubCell"/>
</dbReference>
<evidence type="ECO:0000259" key="13">
    <source>
        <dbReference type="Pfam" id="PF04101"/>
    </source>
</evidence>
<evidence type="ECO:0000256" key="10">
    <source>
        <dbReference type="HAMAP-Rule" id="MF_00033"/>
    </source>
</evidence>
<evidence type="ECO:0000256" key="6">
    <source>
        <dbReference type="ARBA" id="ARBA00022984"/>
    </source>
</evidence>
<evidence type="ECO:0000256" key="7">
    <source>
        <dbReference type="ARBA" id="ARBA00023136"/>
    </source>
</evidence>
<dbReference type="PANTHER" id="PTHR21015">
    <property type="entry name" value="UDP-N-ACETYLGLUCOSAMINE--N-ACETYLMURAMYL-(PENTAPEPTIDE) PYROPHOSPHORYL-UNDECAPRENOL N-ACETYLGLUCOSAMINE TRANSFERASE 1"/>
    <property type="match status" value="1"/>
</dbReference>
<feature type="binding site" evidence="10">
    <location>
        <position position="161"/>
    </location>
    <ligand>
        <name>UDP-N-acetyl-alpha-D-glucosamine</name>
        <dbReference type="ChEBI" id="CHEBI:57705"/>
    </ligand>
</feature>
<dbReference type="GO" id="GO:0051301">
    <property type="term" value="P:cell division"/>
    <property type="evidence" value="ECO:0007669"/>
    <property type="project" value="UniProtKB-KW"/>
</dbReference>
<feature type="domain" description="Glycosyltransferase family 28 N-terminal" evidence="12">
    <location>
        <begin position="4"/>
        <end position="142"/>
    </location>
</feature>
<dbReference type="NCBIfam" id="TIGR01133">
    <property type="entry name" value="murG"/>
    <property type="match status" value="1"/>
</dbReference>
<comment type="caution">
    <text evidence="10">Lacks conserved residue(s) required for the propagation of feature annotation.</text>
</comment>
<dbReference type="GO" id="GO:0008360">
    <property type="term" value="P:regulation of cell shape"/>
    <property type="evidence" value="ECO:0007669"/>
    <property type="project" value="UniProtKB-KW"/>
</dbReference>
<dbReference type="InterPro" id="IPR007235">
    <property type="entry name" value="Glyco_trans_28_C"/>
</dbReference>
<gene>
    <name evidence="14" type="primary">murG_2</name>
    <name evidence="10" type="synonym">murG</name>
    <name evidence="14" type="ORF">GcLGCM259_1843</name>
</gene>
<dbReference type="AlphaFoldDB" id="A0A5B7WU02"/>
<dbReference type="Pfam" id="PF04101">
    <property type="entry name" value="Glyco_tran_28_C"/>
    <property type="match status" value="1"/>
</dbReference>
<dbReference type="SUPFAM" id="SSF53756">
    <property type="entry name" value="UDP-Glycosyltransferase/glycogen phosphorylase"/>
    <property type="match status" value="1"/>
</dbReference>
<comment type="similarity">
    <text evidence="10">Belongs to the glycosyltransferase 28 family. MurG subfamily.</text>
</comment>
<dbReference type="Proteomes" id="UP000307000">
    <property type="component" value="Chromosome"/>
</dbReference>
<dbReference type="KEGG" id="gcr:GcLGCM259_1843"/>
<name>A0A5B7WU02_9MICC</name>
<keyword evidence="8 10" id="KW-0131">Cell cycle</keyword>
<evidence type="ECO:0000256" key="4">
    <source>
        <dbReference type="ARBA" id="ARBA00022679"/>
    </source>
</evidence>
<evidence type="ECO:0000313" key="14">
    <source>
        <dbReference type="EMBL" id="QCY47561.1"/>
    </source>
</evidence>
<keyword evidence="5 10" id="KW-0133">Cell shape</keyword>
<evidence type="ECO:0000256" key="3">
    <source>
        <dbReference type="ARBA" id="ARBA00022676"/>
    </source>
</evidence>
<dbReference type="GO" id="GO:0009252">
    <property type="term" value="P:peptidoglycan biosynthetic process"/>
    <property type="evidence" value="ECO:0007669"/>
    <property type="project" value="UniProtKB-UniRule"/>
</dbReference>
<dbReference type="EC" id="2.4.1.227" evidence="10"/>